<evidence type="ECO:0000259" key="7">
    <source>
        <dbReference type="PROSITE" id="PS50991"/>
    </source>
</evidence>
<dbReference type="EC" id="4.1.3.4" evidence="3"/>
<comment type="similarity">
    <text evidence="2">Belongs to the HMG-CoA lyase family.</text>
</comment>
<evidence type="ECO:0000256" key="4">
    <source>
        <dbReference type="ARBA" id="ARBA00022723"/>
    </source>
</evidence>
<comment type="catalytic activity">
    <reaction evidence="6">
        <text>(3S)-3-hydroxy-3-methylglutaryl-CoA = acetoacetate + acetyl-CoA</text>
        <dbReference type="Rhea" id="RHEA:24404"/>
        <dbReference type="ChEBI" id="CHEBI:13705"/>
        <dbReference type="ChEBI" id="CHEBI:43074"/>
        <dbReference type="ChEBI" id="CHEBI:57288"/>
        <dbReference type="EC" id="4.1.3.4"/>
    </reaction>
</comment>
<dbReference type="Gene3D" id="3.20.20.70">
    <property type="entry name" value="Aldolase class I"/>
    <property type="match status" value="2"/>
</dbReference>
<dbReference type="GO" id="GO:0005783">
    <property type="term" value="C:endoplasmic reticulum"/>
    <property type="evidence" value="ECO:0007669"/>
    <property type="project" value="TreeGrafter"/>
</dbReference>
<keyword evidence="4" id="KW-0479">Metal-binding</keyword>
<evidence type="ECO:0000256" key="5">
    <source>
        <dbReference type="ARBA" id="ARBA00023239"/>
    </source>
</evidence>
<accession>A0A7J8K9K4</accession>
<reference evidence="8 9" key="1">
    <citation type="journal article" date="2020" name="Nature">
        <title>Six reference-quality genomes reveal evolution of bat adaptations.</title>
        <authorList>
            <person name="Jebb D."/>
            <person name="Huang Z."/>
            <person name="Pippel M."/>
            <person name="Hughes G.M."/>
            <person name="Lavrichenko K."/>
            <person name="Devanna P."/>
            <person name="Winkler S."/>
            <person name="Jermiin L.S."/>
            <person name="Skirmuntt E.C."/>
            <person name="Katzourakis A."/>
            <person name="Burkitt-Gray L."/>
            <person name="Ray D.A."/>
            <person name="Sullivan K.A.M."/>
            <person name="Roscito J.G."/>
            <person name="Kirilenko B.M."/>
            <person name="Davalos L.M."/>
            <person name="Corthals A.P."/>
            <person name="Power M.L."/>
            <person name="Jones G."/>
            <person name="Ransome R.D."/>
            <person name="Dechmann D.K.N."/>
            <person name="Locatelli A.G."/>
            <person name="Puechmaille S.J."/>
            <person name="Fedrigo O."/>
            <person name="Jarvis E.D."/>
            <person name="Hiller M."/>
            <person name="Vernes S.C."/>
            <person name="Myers E.W."/>
            <person name="Teeling E.C."/>
        </authorList>
    </citation>
    <scope>NUCLEOTIDE SEQUENCE [LARGE SCALE GENOMIC DNA]</scope>
    <source>
        <strain evidence="8">MRouAeg1</strain>
        <tissue evidence="8">Muscle</tissue>
    </source>
</reference>
<dbReference type="GO" id="GO:0004419">
    <property type="term" value="F:hydroxymethylglutaryl-CoA lyase activity"/>
    <property type="evidence" value="ECO:0007669"/>
    <property type="project" value="UniProtKB-EC"/>
</dbReference>
<dbReference type="CDD" id="cd07938">
    <property type="entry name" value="DRE_TIM_HMGL"/>
    <property type="match status" value="1"/>
</dbReference>
<dbReference type="InterPro" id="IPR013785">
    <property type="entry name" value="Aldolase_TIM"/>
</dbReference>
<dbReference type="InterPro" id="IPR000891">
    <property type="entry name" value="PYR_CT"/>
</dbReference>
<dbReference type="SUPFAM" id="SSF51569">
    <property type="entry name" value="Aldolase"/>
    <property type="match status" value="1"/>
</dbReference>
<gene>
    <name evidence="8" type="ORF">HJG63_006313</name>
</gene>
<dbReference type="NCBIfam" id="NF004283">
    <property type="entry name" value="PRK05692.1"/>
    <property type="match status" value="1"/>
</dbReference>
<proteinExistence type="inferred from homology"/>
<evidence type="ECO:0000256" key="1">
    <source>
        <dbReference type="ARBA" id="ARBA00005143"/>
    </source>
</evidence>
<dbReference type="Proteomes" id="UP000593571">
    <property type="component" value="Unassembled WGS sequence"/>
</dbReference>
<keyword evidence="9" id="KW-1185">Reference proteome</keyword>
<feature type="domain" description="Pyruvate carboxyltransferase" evidence="7">
    <location>
        <begin position="48"/>
        <end position="283"/>
    </location>
</feature>
<dbReference type="GO" id="GO:0046872">
    <property type="term" value="F:metal ion binding"/>
    <property type="evidence" value="ECO:0007669"/>
    <property type="project" value="UniProtKB-KW"/>
</dbReference>
<dbReference type="PROSITE" id="PS50991">
    <property type="entry name" value="PYR_CT"/>
    <property type="match status" value="1"/>
</dbReference>
<dbReference type="AlphaFoldDB" id="A0A7J8K9K4"/>
<name>A0A7J8K9K4_ROUAE</name>
<dbReference type="EMBL" id="JACASE010000001">
    <property type="protein sequence ID" value="KAF6505481.1"/>
    <property type="molecule type" value="Genomic_DNA"/>
</dbReference>
<evidence type="ECO:0000313" key="8">
    <source>
        <dbReference type="EMBL" id="KAF6505481.1"/>
    </source>
</evidence>
<sequence>MGNMPSAVKHCLSYQQLLREHLCIADSVAGALDPAQESSQLSGLPEYVKIVEVGPRDGLQNEKVIVPTDVKIEFINQLSQTGLPVIEVTSFVSPKWVPQVAAGATEVSVFGAASESFSKKNINCSIEESMEKFEDIVKSARHMNIPVRGYVSCVLGCPYEGSITPQKVTEVSKRLYGMGCYEISLGDTIGVGTPGSMKRMLASVMKEIPPSVLAVHCHDTNGQAFDNILTALQMGINVVDSAVSGLGGCPYAKGASGNVATEDLIYMLNGLGLNTGVNLYKVMEAGNFICKAVNKTTNSKVTQVSFNA</sequence>
<comment type="caution">
    <text evidence="8">The sequence shown here is derived from an EMBL/GenBank/DDBJ whole genome shotgun (WGS) entry which is preliminary data.</text>
</comment>
<comment type="pathway">
    <text evidence="1">Metabolic intermediate metabolism; (S)-3-hydroxy-3-methylglutaryl-CoA degradation; acetoacetate from (S)-3-hydroxy-3-methylglutaryl-CoA: step 1/1.</text>
</comment>
<dbReference type="GO" id="GO:0006552">
    <property type="term" value="P:L-leucine catabolic process"/>
    <property type="evidence" value="ECO:0007669"/>
    <property type="project" value="TreeGrafter"/>
</dbReference>
<dbReference type="GO" id="GO:0046951">
    <property type="term" value="P:ketone body biosynthetic process"/>
    <property type="evidence" value="ECO:0007669"/>
    <property type="project" value="TreeGrafter"/>
</dbReference>
<protein>
    <recommendedName>
        <fullName evidence="3">hydroxymethylglutaryl-CoA lyase</fullName>
        <ecNumber evidence="3">4.1.3.4</ecNumber>
    </recommendedName>
</protein>
<dbReference type="PANTHER" id="PTHR42738:SF5">
    <property type="entry name" value="3-HYDROXY-3-METHYLGLUTARYL-COA LYASE, CYTOPLASMIC"/>
    <property type="match status" value="1"/>
</dbReference>
<dbReference type="UniPathway" id="UPA00896">
    <property type="reaction ID" value="UER00863"/>
</dbReference>
<organism evidence="8 9">
    <name type="scientific">Rousettus aegyptiacus</name>
    <name type="common">Egyptian fruit bat</name>
    <name type="synonym">Pteropus aegyptiacus</name>
    <dbReference type="NCBI Taxonomy" id="9407"/>
    <lineage>
        <taxon>Eukaryota</taxon>
        <taxon>Metazoa</taxon>
        <taxon>Chordata</taxon>
        <taxon>Craniata</taxon>
        <taxon>Vertebrata</taxon>
        <taxon>Euteleostomi</taxon>
        <taxon>Mammalia</taxon>
        <taxon>Eutheria</taxon>
        <taxon>Laurasiatheria</taxon>
        <taxon>Chiroptera</taxon>
        <taxon>Yinpterochiroptera</taxon>
        <taxon>Pteropodoidea</taxon>
        <taxon>Pteropodidae</taxon>
        <taxon>Rousettinae</taxon>
        <taxon>Rousettus</taxon>
    </lineage>
</organism>
<evidence type="ECO:0000256" key="2">
    <source>
        <dbReference type="ARBA" id="ARBA00009405"/>
    </source>
</evidence>
<keyword evidence="5 8" id="KW-0456">Lyase</keyword>
<dbReference type="Pfam" id="PF00682">
    <property type="entry name" value="HMGL-like"/>
    <property type="match status" value="2"/>
</dbReference>
<evidence type="ECO:0000256" key="3">
    <source>
        <dbReference type="ARBA" id="ARBA00012910"/>
    </source>
</evidence>
<evidence type="ECO:0000256" key="6">
    <source>
        <dbReference type="ARBA" id="ARBA00049877"/>
    </source>
</evidence>
<dbReference type="GO" id="GO:0005829">
    <property type="term" value="C:cytosol"/>
    <property type="evidence" value="ECO:0007669"/>
    <property type="project" value="TreeGrafter"/>
</dbReference>
<evidence type="ECO:0000313" key="9">
    <source>
        <dbReference type="Proteomes" id="UP000593571"/>
    </source>
</evidence>
<dbReference type="PANTHER" id="PTHR42738">
    <property type="entry name" value="HYDROXYMETHYLGLUTARYL-COA LYASE"/>
    <property type="match status" value="1"/>
</dbReference>
<dbReference type="InterPro" id="IPR043594">
    <property type="entry name" value="HMGL"/>
</dbReference>